<feature type="compositionally biased region" description="Pro residues" evidence="1">
    <location>
        <begin position="34"/>
        <end position="43"/>
    </location>
</feature>
<feature type="region of interest" description="Disordered" evidence="1">
    <location>
        <begin position="25"/>
        <end position="51"/>
    </location>
</feature>
<comment type="caution">
    <text evidence="2">The sequence shown here is derived from an EMBL/GenBank/DDBJ whole genome shotgun (WGS) entry which is preliminary data.</text>
</comment>
<accession>A0AAD3HFE1</accession>
<name>A0AAD3HFE1_9STRA</name>
<proteinExistence type="predicted"/>
<protein>
    <submittedName>
        <fullName evidence="2">Uncharacterized protein</fullName>
    </submittedName>
</protein>
<dbReference type="Proteomes" id="UP001054902">
    <property type="component" value="Unassembled WGS sequence"/>
</dbReference>
<organism evidence="2 3">
    <name type="scientific">Chaetoceros tenuissimus</name>
    <dbReference type="NCBI Taxonomy" id="426638"/>
    <lineage>
        <taxon>Eukaryota</taxon>
        <taxon>Sar</taxon>
        <taxon>Stramenopiles</taxon>
        <taxon>Ochrophyta</taxon>
        <taxon>Bacillariophyta</taxon>
        <taxon>Coscinodiscophyceae</taxon>
        <taxon>Chaetocerotophycidae</taxon>
        <taxon>Chaetocerotales</taxon>
        <taxon>Chaetocerotaceae</taxon>
        <taxon>Chaetoceros</taxon>
    </lineage>
</organism>
<evidence type="ECO:0000313" key="2">
    <source>
        <dbReference type="EMBL" id="GFH61144.1"/>
    </source>
</evidence>
<keyword evidence="3" id="KW-1185">Reference proteome</keyword>
<evidence type="ECO:0000313" key="3">
    <source>
        <dbReference type="Proteomes" id="UP001054902"/>
    </source>
</evidence>
<sequence length="471" mass="53405">MSQQEEETSPNEPFRFSLLQGDYENNSIHIDTSSPPPATPQSPMPINLINSRDSRDNSEIVSPLCEKDVVDEAQALGLSHQYLLGHFNDDQCSHTISSVRIMNRYLLDYNLRNDSPYNIGFLSIHPHANTQAMRDTVQSVLLAHIDNMGLEGGGIIAQYDIPSEFVAQRGLCDNNIWAKYAMIVKGRSALSSNEYGVEFEKIFDEKLDVVKSENRIVNAREAMIKFEWDEQKLYESWHKCRILSSSSKEQNASSGSKYRFFPGCDCAQMNVNGQMYYILNGFYMLKRSEYLHKDMSSHVYVFAWDSHILNWKDFISDAIGDASLDTEFNPSQANGDTIRSSIYDRYESMGILDHAPEGSTCRNRNCSNIVYTSGSALAALSDRIHWCGTTVTEDNFGRILLGNGIPESKILEWCENPVVMDLTQSMQYIFGIVEGMNSGECIDYLIKLYDRELSGLHQISNKRKCNFCIIS</sequence>
<reference evidence="2 3" key="1">
    <citation type="journal article" date="2021" name="Sci. Rep.">
        <title>The genome of the diatom Chaetoceros tenuissimus carries an ancient integrated fragment of an extant virus.</title>
        <authorList>
            <person name="Hongo Y."/>
            <person name="Kimura K."/>
            <person name="Takaki Y."/>
            <person name="Yoshida Y."/>
            <person name="Baba S."/>
            <person name="Kobayashi G."/>
            <person name="Nagasaki K."/>
            <person name="Hano T."/>
            <person name="Tomaru Y."/>
        </authorList>
    </citation>
    <scope>NUCLEOTIDE SEQUENCE [LARGE SCALE GENOMIC DNA]</scope>
    <source>
        <strain evidence="2 3">NIES-3715</strain>
    </source>
</reference>
<dbReference type="EMBL" id="BLLK01000071">
    <property type="protein sequence ID" value="GFH61144.1"/>
    <property type="molecule type" value="Genomic_DNA"/>
</dbReference>
<gene>
    <name evidence="2" type="ORF">CTEN210_17620</name>
</gene>
<dbReference type="AlphaFoldDB" id="A0AAD3HFE1"/>
<evidence type="ECO:0000256" key="1">
    <source>
        <dbReference type="SAM" id="MobiDB-lite"/>
    </source>
</evidence>